<dbReference type="PROSITE" id="PS50103">
    <property type="entry name" value="ZF_C3H1"/>
    <property type="match status" value="1"/>
</dbReference>
<feature type="non-terminal residue" evidence="4">
    <location>
        <position position="1"/>
    </location>
</feature>
<dbReference type="AlphaFoldDB" id="A0A392RNJ5"/>
<sequence length="117" mass="12960">KEIQVQHDSKATATLETETDFSNDARAMRERALKQASETLKGKGTGSEDGKLYKGMNNYKDHKAGFRREHTISGEKAGGSHGPLRASAHIRVSARFDYQPDICKDYKETGYCGYGDS</sequence>
<dbReference type="PANTHER" id="PTHR12930:SF0">
    <property type="entry name" value="RING FINGER PROTEIN 113B"/>
    <property type="match status" value="1"/>
</dbReference>
<dbReference type="GO" id="GO:0005684">
    <property type="term" value="C:U2-type spliceosomal complex"/>
    <property type="evidence" value="ECO:0007669"/>
    <property type="project" value="TreeGrafter"/>
</dbReference>
<feature type="compositionally biased region" description="Basic and acidic residues" evidence="2">
    <location>
        <begin position="1"/>
        <end position="10"/>
    </location>
</feature>
<dbReference type="InterPro" id="IPR039971">
    <property type="entry name" value="CWC24-like"/>
</dbReference>
<comment type="caution">
    <text evidence="4">The sequence shown here is derived from an EMBL/GenBank/DDBJ whole genome shotgun (WGS) entry which is preliminary data.</text>
</comment>
<evidence type="ECO:0000313" key="5">
    <source>
        <dbReference type="Proteomes" id="UP000265520"/>
    </source>
</evidence>
<accession>A0A392RNJ5</accession>
<feature type="region of interest" description="Disordered" evidence="2">
    <location>
        <begin position="37"/>
        <end position="56"/>
    </location>
</feature>
<feature type="domain" description="C3H1-type" evidence="3">
    <location>
        <begin position="97"/>
        <end position="117"/>
    </location>
</feature>
<dbReference type="GO" id="GO:0034247">
    <property type="term" value="P:snoRNA splicing"/>
    <property type="evidence" value="ECO:0007669"/>
    <property type="project" value="TreeGrafter"/>
</dbReference>
<keyword evidence="1" id="KW-0862">Zinc</keyword>
<evidence type="ECO:0000313" key="4">
    <source>
        <dbReference type="EMBL" id="MCI37807.1"/>
    </source>
</evidence>
<feature type="zinc finger region" description="C3H1-type" evidence="1">
    <location>
        <begin position="97"/>
        <end position="117"/>
    </location>
</feature>
<feature type="compositionally biased region" description="Polar residues" evidence="2">
    <location>
        <begin position="11"/>
        <end position="20"/>
    </location>
</feature>
<keyword evidence="1" id="KW-0479">Metal-binding</keyword>
<keyword evidence="1" id="KW-0863">Zinc-finger</keyword>
<feature type="non-terminal residue" evidence="4">
    <location>
        <position position="117"/>
    </location>
</feature>
<organism evidence="4 5">
    <name type="scientific">Trifolium medium</name>
    <dbReference type="NCBI Taxonomy" id="97028"/>
    <lineage>
        <taxon>Eukaryota</taxon>
        <taxon>Viridiplantae</taxon>
        <taxon>Streptophyta</taxon>
        <taxon>Embryophyta</taxon>
        <taxon>Tracheophyta</taxon>
        <taxon>Spermatophyta</taxon>
        <taxon>Magnoliopsida</taxon>
        <taxon>eudicotyledons</taxon>
        <taxon>Gunneridae</taxon>
        <taxon>Pentapetalae</taxon>
        <taxon>rosids</taxon>
        <taxon>fabids</taxon>
        <taxon>Fabales</taxon>
        <taxon>Fabaceae</taxon>
        <taxon>Papilionoideae</taxon>
        <taxon>50 kb inversion clade</taxon>
        <taxon>NPAAA clade</taxon>
        <taxon>Hologalegina</taxon>
        <taxon>IRL clade</taxon>
        <taxon>Trifolieae</taxon>
        <taxon>Trifolium</taxon>
    </lineage>
</organism>
<reference evidence="4 5" key="1">
    <citation type="journal article" date="2018" name="Front. Plant Sci.">
        <title>Red Clover (Trifolium pratense) and Zigzag Clover (T. medium) - A Picture of Genomic Similarities and Differences.</title>
        <authorList>
            <person name="Dluhosova J."/>
            <person name="Istvanek J."/>
            <person name="Nedelnik J."/>
            <person name="Repkova J."/>
        </authorList>
    </citation>
    <scope>NUCLEOTIDE SEQUENCE [LARGE SCALE GENOMIC DNA]</scope>
    <source>
        <strain evidence="5">cv. 10/8</strain>
        <tissue evidence="4">Leaf</tissue>
    </source>
</reference>
<evidence type="ECO:0000256" key="2">
    <source>
        <dbReference type="SAM" id="MobiDB-lite"/>
    </source>
</evidence>
<dbReference type="Proteomes" id="UP000265520">
    <property type="component" value="Unassembled WGS sequence"/>
</dbReference>
<evidence type="ECO:0000259" key="3">
    <source>
        <dbReference type="PROSITE" id="PS50103"/>
    </source>
</evidence>
<dbReference type="InterPro" id="IPR000571">
    <property type="entry name" value="Znf_CCCH"/>
</dbReference>
<protein>
    <submittedName>
        <fullName evidence="4">Zinc finger CCCH domain-containing protein 1-like</fullName>
    </submittedName>
</protein>
<dbReference type="GO" id="GO:0008270">
    <property type="term" value="F:zinc ion binding"/>
    <property type="evidence" value="ECO:0007669"/>
    <property type="project" value="UniProtKB-KW"/>
</dbReference>
<dbReference type="PANTHER" id="PTHR12930">
    <property type="entry name" value="ZINC FINGER PROTEIN 183"/>
    <property type="match status" value="1"/>
</dbReference>
<keyword evidence="5" id="KW-1185">Reference proteome</keyword>
<evidence type="ECO:0000256" key="1">
    <source>
        <dbReference type="PROSITE-ProRule" id="PRU00723"/>
    </source>
</evidence>
<dbReference type="EMBL" id="LXQA010248569">
    <property type="protein sequence ID" value="MCI37807.1"/>
    <property type="molecule type" value="Genomic_DNA"/>
</dbReference>
<feature type="region of interest" description="Disordered" evidence="2">
    <location>
        <begin position="1"/>
        <end position="20"/>
    </location>
</feature>
<name>A0A392RNJ5_9FABA</name>
<dbReference type="Pfam" id="PF00642">
    <property type="entry name" value="zf-CCCH"/>
    <property type="match status" value="1"/>
</dbReference>
<proteinExistence type="predicted"/>